<feature type="binding site" evidence="7">
    <location>
        <position position="173"/>
    </location>
    <ligand>
        <name>Fe cation</name>
        <dbReference type="ChEBI" id="CHEBI:24875"/>
        <label>2</label>
    </ligand>
</feature>
<accession>A0A1M6KB68</accession>
<evidence type="ECO:0000256" key="2">
    <source>
        <dbReference type="ARBA" id="ARBA00022723"/>
    </source>
</evidence>
<feature type="binding site" evidence="7">
    <location>
        <position position="39"/>
    </location>
    <ligand>
        <name>Fe cation</name>
        <dbReference type="ChEBI" id="CHEBI:24875"/>
        <label>1</label>
    </ligand>
</feature>
<evidence type="ECO:0000256" key="4">
    <source>
        <dbReference type="ARBA" id="ARBA00023004"/>
    </source>
</evidence>
<dbReference type="AlphaFoldDB" id="A0A1M6KB68"/>
<dbReference type="SUPFAM" id="SSF56300">
    <property type="entry name" value="Metallo-dependent phosphatases"/>
    <property type="match status" value="1"/>
</dbReference>
<evidence type="ECO:0008006" key="10">
    <source>
        <dbReference type="Google" id="ProtNLM"/>
    </source>
</evidence>
<dbReference type="RefSeq" id="WP_072905219.1">
    <property type="nucleotide sequence ID" value="NZ_FRAI01000005.1"/>
</dbReference>
<dbReference type="CDD" id="cd07382">
    <property type="entry name" value="MPP_DR1281"/>
    <property type="match status" value="1"/>
</dbReference>
<feature type="binding site" evidence="7">
    <location>
        <position position="67"/>
    </location>
    <ligand>
        <name>Fe cation</name>
        <dbReference type="ChEBI" id="CHEBI:24875"/>
        <label>2</label>
    </ligand>
</feature>
<feature type="binding site" evidence="7">
    <location>
        <position position="8"/>
    </location>
    <ligand>
        <name>Fe cation</name>
        <dbReference type="ChEBI" id="CHEBI:24875"/>
        <label>1</label>
    </ligand>
</feature>
<feature type="binding site" evidence="7">
    <location>
        <position position="40"/>
    </location>
    <ligand>
        <name>Fe cation</name>
        <dbReference type="ChEBI" id="CHEBI:24875"/>
        <label>1</label>
    </ligand>
</feature>
<proteinExistence type="inferred from homology"/>
<comment type="cofactor">
    <cofactor evidence="1">
        <name>Fe(3+)</name>
        <dbReference type="ChEBI" id="CHEBI:29034"/>
    </cofactor>
</comment>
<dbReference type="Gene3D" id="3.60.21.10">
    <property type="match status" value="1"/>
</dbReference>
<evidence type="ECO:0000313" key="8">
    <source>
        <dbReference type="EMBL" id="SHJ56160.1"/>
    </source>
</evidence>
<evidence type="ECO:0000256" key="6">
    <source>
        <dbReference type="PIRSR" id="PIRSR004789-50"/>
    </source>
</evidence>
<evidence type="ECO:0000256" key="1">
    <source>
        <dbReference type="ARBA" id="ARBA00001965"/>
    </source>
</evidence>
<keyword evidence="4" id="KW-0408">Iron</keyword>
<dbReference type="PIRSF" id="PIRSF004789">
    <property type="entry name" value="DR1281"/>
    <property type="match status" value="1"/>
</dbReference>
<feature type="binding site" evidence="7">
    <location>
        <position position="175"/>
    </location>
    <ligand>
        <name>Fe cation</name>
        <dbReference type="ChEBI" id="CHEBI:24875"/>
        <label>1</label>
    </ligand>
</feature>
<feature type="binding site" evidence="7">
    <location>
        <position position="39"/>
    </location>
    <ligand>
        <name>Fe cation</name>
        <dbReference type="ChEBI" id="CHEBI:24875"/>
        <label>2</label>
    </ligand>
</feature>
<keyword evidence="3" id="KW-0378">Hydrolase</keyword>
<dbReference type="FunFam" id="3.60.21.10:FF:000016">
    <property type="entry name" value="Putative metallophosphoesterase"/>
    <property type="match status" value="1"/>
</dbReference>
<reference evidence="9" key="1">
    <citation type="submission" date="2016-11" db="EMBL/GenBank/DDBJ databases">
        <authorList>
            <person name="Varghese N."/>
            <person name="Submissions S."/>
        </authorList>
    </citation>
    <scope>NUCLEOTIDE SEQUENCE [LARGE SCALE GENOMIC DNA]</scope>
    <source>
        <strain evidence="9">DSM 14826</strain>
    </source>
</reference>
<keyword evidence="9" id="KW-1185">Reference proteome</keyword>
<dbReference type="EMBL" id="FRAI01000005">
    <property type="protein sequence ID" value="SHJ56160.1"/>
    <property type="molecule type" value="Genomic_DNA"/>
</dbReference>
<dbReference type="GO" id="GO:0046872">
    <property type="term" value="F:metal ion binding"/>
    <property type="evidence" value="ECO:0007669"/>
    <property type="project" value="UniProtKB-KW"/>
</dbReference>
<dbReference type="NCBIfam" id="TIGR00282">
    <property type="entry name" value="TIGR00282 family metallophosphoesterase"/>
    <property type="match status" value="1"/>
</dbReference>
<dbReference type="Pfam" id="PF13277">
    <property type="entry name" value="YmdB"/>
    <property type="match status" value="1"/>
</dbReference>
<dbReference type="STRING" id="1120989.SAMN02745227_00056"/>
<dbReference type="PANTHER" id="PTHR36303">
    <property type="entry name" value="2',3'-CYCLIC-NUCLEOTIDE 2'-PHOSPHODIESTERASE"/>
    <property type="match status" value="1"/>
</dbReference>
<sequence length="252" mass="27735">MKVIFIGDIVGSPGRKILRENISALVEEYKPDLIIANGENAAGGKGLTPKIADELFESGIDIITMGNHVWDKKELYPLLENDLRIIRPANYPDICPGKGFTTVTINNKKILIINLSGLVYLDNLNCPFKTIDNILATTSSDYIIVDFHGEATSEKLAMGWYLDGRVSAVLGTHTHVQTADFRVLNKGTLYITDVGMTGPYDGILGVEKEEVIKKFITKMPSKFSVLEKGPNQLNGVFLDLDGKIITPIKIIN</sequence>
<keyword evidence="2 7" id="KW-0479">Metal-binding</keyword>
<dbReference type="GO" id="GO:0004113">
    <property type="term" value="F:2',3'-cyclic-nucleotide 3'-phosphodiesterase activity"/>
    <property type="evidence" value="ECO:0007669"/>
    <property type="project" value="TreeGrafter"/>
</dbReference>
<evidence type="ECO:0000256" key="7">
    <source>
        <dbReference type="PIRSR" id="PIRSR004789-51"/>
    </source>
</evidence>
<name>A0A1M6KB68_9FIRM</name>
<feature type="active site" description="Proton donor" evidence="6">
    <location>
        <position position="68"/>
    </location>
</feature>
<dbReference type="OrthoDB" id="9801109at2"/>
<evidence type="ECO:0000313" key="9">
    <source>
        <dbReference type="Proteomes" id="UP000243547"/>
    </source>
</evidence>
<dbReference type="InterPro" id="IPR029052">
    <property type="entry name" value="Metallo-depent_PP-like"/>
</dbReference>
<dbReference type="InterPro" id="IPR005235">
    <property type="entry name" value="YmdB-like"/>
</dbReference>
<evidence type="ECO:0000256" key="3">
    <source>
        <dbReference type="ARBA" id="ARBA00022801"/>
    </source>
</evidence>
<gene>
    <name evidence="8" type="ORF">SAMN02745227_00056</name>
</gene>
<dbReference type="PANTHER" id="PTHR36303:SF1">
    <property type="entry name" value="2',3'-CYCLIC-NUCLEOTIDE 2'-PHOSPHODIESTERASE"/>
    <property type="match status" value="1"/>
</dbReference>
<organism evidence="8 9">
    <name type="scientific">Anaerobranca californiensis DSM 14826</name>
    <dbReference type="NCBI Taxonomy" id="1120989"/>
    <lineage>
        <taxon>Bacteria</taxon>
        <taxon>Bacillati</taxon>
        <taxon>Bacillota</taxon>
        <taxon>Clostridia</taxon>
        <taxon>Eubacteriales</taxon>
        <taxon>Proteinivoracaceae</taxon>
        <taxon>Anaerobranca</taxon>
    </lineage>
</organism>
<evidence type="ECO:0000256" key="5">
    <source>
        <dbReference type="ARBA" id="ARBA00061401"/>
    </source>
</evidence>
<feature type="binding site" evidence="7">
    <location>
        <position position="148"/>
    </location>
    <ligand>
        <name>Fe cation</name>
        <dbReference type="ChEBI" id="CHEBI:24875"/>
        <label>2</label>
    </ligand>
</feature>
<dbReference type="Proteomes" id="UP000243547">
    <property type="component" value="Unassembled WGS sequence"/>
</dbReference>
<protein>
    <recommendedName>
        <fullName evidence="10">TIGR00282 family metallophosphoesterase</fullName>
    </recommendedName>
</protein>
<comment type="similarity">
    <text evidence="5">Belongs to the YmdB-like family.</text>
</comment>